<dbReference type="PANTHER" id="PTHR32004:SF1">
    <property type="entry name" value="TRNA LIGASE"/>
    <property type="match status" value="1"/>
</dbReference>
<reference evidence="2 3" key="1">
    <citation type="submission" date="2019-09" db="EMBL/GenBank/DDBJ databases">
        <title>Characterization of the phylogenetic diversity of two novel species belonging to the genus Bifidobacterium: Bifidobacterium cebidarum sp. nov. and Bifidobacterium leontopitheci sp. nov.</title>
        <authorList>
            <person name="Lugli G.A."/>
            <person name="Duranti S."/>
            <person name="Milani C."/>
            <person name="Turroni F."/>
            <person name="Ventura M."/>
        </authorList>
    </citation>
    <scope>NUCLEOTIDE SEQUENCE [LARGE SCALE GENOMIC DNA]</scope>
    <source>
        <strain evidence="2 3">LMG 31471</strain>
    </source>
</reference>
<dbReference type="GO" id="GO:0003972">
    <property type="term" value="F:RNA ligase (ATP) activity"/>
    <property type="evidence" value="ECO:0007669"/>
    <property type="project" value="TreeGrafter"/>
</dbReference>
<dbReference type="Pfam" id="PF09511">
    <property type="entry name" value="RNA_lig_T4_1"/>
    <property type="match status" value="1"/>
</dbReference>
<evidence type="ECO:0000313" key="2">
    <source>
        <dbReference type="EMBL" id="KAB7791120.1"/>
    </source>
</evidence>
<dbReference type="EMBL" id="WBVT01000003">
    <property type="protein sequence ID" value="KAB7791120.1"/>
    <property type="molecule type" value="Genomic_DNA"/>
</dbReference>
<dbReference type="PANTHER" id="PTHR32004">
    <property type="entry name" value="TRNA LIGASE"/>
    <property type="match status" value="1"/>
</dbReference>
<dbReference type="AlphaFoldDB" id="A0A6I1GHI9"/>
<dbReference type="GO" id="GO:0016301">
    <property type="term" value="F:kinase activity"/>
    <property type="evidence" value="ECO:0007669"/>
    <property type="project" value="UniProtKB-KW"/>
</dbReference>
<comment type="caution">
    <text evidence="2">The sequence shown here is derived from an EMBL/GenBank/DDBJ whole genome shotgun (WGS) entry which is preliminary data.</text>
</comment>
<dbReference type="Proteomes" id="UP000441772">
    <property type="component" value="Unassembled WGS sequence"/>
</dbReference>
<dbReference type="RefSeq" id="WP_152233670.1">
    <property type="nucleotide sequence ID" value="NZ_JBHSKZ010000002.1"/>
</dbReference>
<sequence>MAKLIILRGLPAAGKSTWARAWALDPANTWPHCVISLDEIRLMIAGSPERRDRMRATRGSGFEAMVVAMGRHMVADALDAGWDVVADAQHANPQYAKDLVRLAEAHGALWETRDFDVPLDELLRRNAARPDGKRVPEDYIRSSWKRFHDVMFRPLDGGGLGGNLLERMRADPDVRVTPVRGEADVFVCNFTRDAFLKGRWNERTVNARGLFVDGDGRVVQRGFEKFFAVDETEATRYDRVVAYGDEHPGAFPVRVERKENGFLGLVGAAGEPGRFRFWSKSGQTDYSALIERLFPADAQVREQLWQMLHDWDVTAAFEVLDMQSDRHIVGYDGSGLRLLHLIRNQETFAIDAAHEPRFAAAGGFARPQVVAVCHDAADVAQAIADARRTDREGVVLYFADGWMVKVKSDHYKLVKSLRPMLQRVLLRGRALNRAGETADLARRVIGYANDHGIDLTYERQAFGERDVDMIRVGDIVRTLDAD</sequence>
<dbReference type="InterPro" id="IPR019039">
    <property type="entry name" value="T4-Rnl1-like_N"/>
</dbReference>
<dbReference type="GO" id="GO:0006388">
    <property type="term" value="P:tRNA splicing, via endonucleolytic cleavage and ligation"/>
    <property type="evidence" value="ECO:0007669"/>
    <property type="project" value="TreeGrafter"/>
</dbReference>
<dbReference type="SUPFAM" id="SSF52540">
    <property type="entry name" value="P-loop containing nucleoside triphosphate hydrolases"/>
    <property type="match status" value="1"/>
</dbReference>
<keyword evidence="2" id="KW-0808">Transferase</keyword>
<dbReference type="Gene3D" id="3.40.50.300">
    <property type="entry name" value="P-loop containing nucleotide triphosphate hydrolases"/>
    <property type="match status" value="1"/>
</dbReference>
<accession>A0A6I1GHI9</accession>
<organism evidence="2 3">
    <name type="scientific">Bifidobacterium leontopitheci</name>
    <dbReference type="NCBI Taxonomy" id="2650774"/>
    <lineage>
        <taxon>Bacteria</taxon>
        <taxon>Bacillati</taxon>
        <taxon>Actinomycetota</taxon>
        <taxon>Actinomycetes</taxon>
        <taxon>Bifidobacteriales</taxon>
        <taxon>Bifidobacteriaceae</taxon>
        <taxon>Bifidobacterium</taxon>
    </lineage>
</organism>
<protein>
    <submittedName>
        <fullName evidence="2">Kinase</fullName>
    </submittedName>
</protein>
<evidence type="ECO:0000259" key="1">
    <source>
        <dbReference type="Pfam" id="PF09511"/>
    </source>
</evidence>
<name>A0A6I1GHI9_9BIFI</name>
<dbReference type="InterPro" id="IPR027417">
    <property type="entry name" value="P-loop_NTPase"/>
</dbReference>
<proteinExistence type="predicted"/>
<feature type="domain" description="T4 RNA ligase 1-like N-terminal" evidence="1">
    <location>
        <begin position="206"/>
        <end position="411"/>
    </location>
</feature>
<dbReference type="Pfam" id="PF13671">
    <property type="entry name" value="AAA_33"/>
    <property type="match status" value="1"/>
</dbReference>
<keyword evidence="3" id="KW-1185">Reference proteome</keyword>
<gene>
    <name evidence="2" type="ORF">F7D09_0286</name>
</gene>
<keyword evidence="2" id="KW-0418">Kinase</keyword>
<evidence type="ECO:0000313" key="3">
    <source>
        <dbReference type="Proteomes" id="UP000441772"/>
    </source>
</evidence>